<organism evidence="1">
    <name type="scientific">Myoviridae sp. ctPuP5</name>
    <dbReference type="NCBI Taxonomy" id="2823543"/>
    <lineage>
        <taxon>Viruses</taxon>
        <taxon>Duplodnaviria</taxon>
        <taxon>Heunggongvirae</taxon>
        <taxon>Uroviricota</taxon>
        <taxon>Caudoviricetes</taxon>
    </lineage>
</organism>
<reference evidence="1" key="1">
    <citation type="journal article" date="2021" name="Proc. Natl. Acad. Sci. U.S.A.">
        <title>A Catalog of Tens of Thousands of Viruses from Human Metagenomes Reveals Hidden Associations with Chronic Diseases.</title>
        <authorList>
            <person name="Tisza M.J."/>
            <person name="Buck C.B."/>
        </authorList>
    </citation>
    <scope>NUCLEOTIDE SEQUENCE</scope>
    <source>
        <strain evidence="1">CtPuP5</strain>
    </source>
</reference>
<name>A0A8S5L9U4_9CAUD</name>
<evidence type="ECO:0000313" key="1">
    <source>
        <dbReference type="EMBL" id="DAD66716.1"/>
    </source>
</evidence>
<proteinExistence type="predicted"/>
<protein>
    <submittedName>
        <fullName evidence="1">Uncharacterized protein</fullName>
    </submittedName>
</protein>
<dbReference type="EMBL" id="BK014662">
    <property type="protein sequence ID" value="DAD66716.1"/>
    <property type="molecule type" value="Genomic_DNA"/>
</dbReference>
<sequence length="56" mass="6713">MKRKKWLAYYNYMKDDKKVIGTVNVSGFSEGEARVNFSSKYPKRELFHIHEDNNKN</sequence>
<accession>A0A8S5L9U4</accession>